<feature type="compositionally biased region" description="Basic and acidic residues" evidence="1">
    <location>
        <begin position="1"/>
        <end position="10"/>
    </location>
</feature>
<feature type="compositionally biased region" description="Polar residues" evidence="1">
    <location>
        <begin position="12"/>
        <end position="22"/>
    </location>
</feature>
<dbReference type="RefSeq" id="WP_196110782.1">
    <property type="nucleotide sequence ID" value="NZ_CP064945.1"/>
</dbReference>
<accession>A0A7S9LD26</accession>
<organism evidence="2 3">
    <name type="scientific">Pseudomonas fulva</name>
    <dbReference type="NCBI Taxonomy" id="47880"/>
    <lineage>
        <taxon>Bacteria</taxon>
        <taxon>Pseudomonadati</taxon>
        <taxon>Pseudomonadota</taxon>
        <taxon>Gammaproteobacteria</taxon>
        <taxon>Pseudomonadales</taxon>
        <taxon>Pseudomonadaceae</taxon>
        <taxon>Pseudomonas</taxon>
    </lineage>
</organism>
<protein>
    <submittedName>
        <fullName evidence="2">Uncharacterized protein</fullName>
    </submittedName>
</protein>
<feature type="region of interest" description="Disordered" evidence="1">
    <location>
        <begin position="98"/>
        <end position="228"/>
    </location>
</feature>
<evidence type="ECO:0000313" key="3">
    <source>
        <dbReference type="Proteomes" id="UP000594430"/>
    </source>
</evidence>
<reference evidence="2 3" key="1">
    <citation type="submission" date="2020-11" db="EMBL/GenBank/DDBJ databases">
        <title>Pseudomonas fulva producing VIM-24.</title>
        <authorList>
            <person name="Liu S."/>
        </authorList>
    </citation>
    <scope>NUCLEOTIDE SEQUENCE [LARGE SCALE GENOMIC DNA]</scope>
    <source>
        <strain evidence="2 3">ZDHY414</strain>
        <plasmid evidence="2 3">pVIM-24-ZDHY414</plasmid>
    </source>
</reference>
<dbReference type="AlphaFoldDB" id="A0A7S9LD26"/>
<evidence type="ECO:0000313" key="2">
    <source>
        <dbReference type="EMBL" id="QPH52032.1"/>
    </source>
</evidence>
<feature type="region of interest" description="Disordered" evidence="1">
    <location>
        <begin position="1"/>
        <end position="27"/>
    </location>
</feature>
<feature type="compositionally biased region" description="Low complexity" evidence="1">
    <location>
        <begin position="165"/>
        <end position="175"/>
    </location>
</feature>
<feature type="compositionally biased region" description="Low complexity" evidence="1">
    <location>
        <begin position="190"/>
        <end position="204"/>
    </location>
</feature>
<feature type="compositionally biased region" description="Polar residues" evidence="1">
    <location>
        <begin position="115"/>
        <end position="126"/>
    </location>
</feature>
<dbReference type="EMBL" id="CP064948">
    <property type="protein sequence ID" value="QPH52032.1"/>
    <property type="molecule type" value="Genomic_DNA"/>
</dbReference>
<feature type="compositionally biased region" description="Polar residues" evidence="1">
    <location>
        <begin position="179"/>
        <end position="189"/>
    </location>
</feature>
<keyword evidence="2" id="KW-0614">Plasmid</keyword>
<name>A0A7S9LD26_9PSED</name>
<proteinExistence type="predicted"/>
<evidence type="ECO:0000256" key="1">
    <source>
        <dbReference type="SAM" id="MobiDB-lite"/>
    </source>
</evidence>
<geneLocation type="plasmid" evidence="2 3">
    <name>pVIM-24-ZDHY414</name>
</geneLocation>
<gene>
    <name evidence="2" type="ORF">IZU98_24450</name>
</gene>
<sequence>MALTSKEHPMANETTEVNNSHQVPERSLRIDGERTAAMYALAIRVARLDVHLRSLAGLSQAESRKMYRLGCEGFQQLIGQFEDGLAQLEKDVDIRSRRGAPSNQQQRNPQRPAKRQSQQAVQQRNPAQPAKAATVEKQAQVPTLDSQVKPAVPPAAEKTPAVENQQQAKPGQGQKPEQRNGQQQKPGNAQQPKSQQQKPQNKSSEGNKGPQGGKTAREKQQAPAAVNP</sequence>
<dbReference type="Proteomes" id="UP000594430">
    <property type="component" value="Plasmid pVIM-24-ZDHY414"/>
</dbReference>